<dbReference type="GO" id="GO:0048027">
    <property type="term" value="F:mRNA 5'-UTR binding"/>
    <property type="evidence" value="ECO:0007669"/>
    <property type="project" value="UniProtKB-UniRule"/>
</dbReference>
<dbReference type="RefSeq" id="WP_425451758.1">
    <property type="nucleotide sequence ID" value="NZ_QNRF01000005.1"/>
</dbReference>
<dbReference type="GO" id="GO:0045947">
    <property type="term" value="P:negative regulation of translational initiation"/>
    <property type="evidence" value="ECO:0007669"/>
    <property type="project" value="UniProtKB-UniRule"/>
</dbReference>
<dbReference type="GO" id="GO:0045948">
    <property type="term" value="P:positive regulation of translational initiation"/>
    <property type="evidence" value="ECO:0007669"/>
    <property type="project" value="UniProtKB-UniRule"/>
</dbReference>
<evidence type="ECO:0000313" key="7">
    <source>
        <dbReference type="Proteomes" id="UP000252086"/>
    </source>
</evidence>
<evidence type="ECO:0000256" key="1">
    <source>
        <dbReference type="ARBA" id="ARBA00022490"/>
    </source>
</evidence>
<evidence type="ECO:0000256" key="5">
    <source>
        <dbReference type="HAMAP-Rule" id="MF_00167"/>
    </source>
</evidence>
<dbReference type="InterPro" id="IPR036107">
    <property type="entry name" value="CsrA_sf"/>
</dbReference>
<dbReference type="InterPro" id="IPR003751">
    <property type="entry name" value="CsrA"/>
</dbReference>
<dbReference type="GO" id="GO:0006109">
    <property type="term" value="P:regulation of carbohydrate metabolic process"/>
    <property type="evidence" value="ECO:0007669"/>
    <property type="project" value="UniProtKB-UniRule"/>
</dbReference>
<evidence type="ECO:0000256" key="2">
    <source>
        <dbReference type="ARBA" id="ARBA00022845"/>
    </source>
</evidence>
<name>A0A366CXN2_9GAMM</name>
<sequence length="102" mass="11131">MLILTRRIGETIMIGDEIEVTVSGIKSNLIRIRTATPTLLTQTRKVGQAINIGDNISVEILSVKGMQVRLGITAPRDIAVHREEIYLKIKAEQSGAIASLAH</sequence>
<accession>A0A366CXN2</accession>
<dbReference type="EMBL" id="QNRF01000005">
    <property type="protein sequence ID" value="RBO82592.1"/>
    <property type="molecule type" value="Genomic_DNA"/>
</dbReference>
<dbReference type="Pfam" id="PF02599">
    <property type="entry name" value="CsrA"/>
    <property type="match status" value="2"/>
</dbReference>
<dbReference type="NCBIfam" id="TIGR00202">
    <property type="entry name" value="csrA"/>
    <property type="match status" value="1"/>
</dbReference>
<keyword evidence="2 5" id="KW-0810">Translation regulation</keyword>
<dbReference type="GO" id="GO:0006402">
    <property type="term" value="P:mRNA catabolic process"/>
    <property type="evidence" value="ECO:0007669"/>
    <property type="project" value="InterPro"/>
</dbReference>
<dbReference type="HAMAP" id="MF_00167">
    <property type="entry name" value="CsrA"/>
    <property type="match status" value="1"/>
</dbReference>
<organism evidence="6 7">
    <name type="scientific">Marinomonas aquiplantarum</name>
    <dbReference type="NCBI Taxonomy" id="491951"/>
    <lineage>
        <taxon>Bacteria</taxon>
        <taxon>Pseudomonadati</taxon>
        <taxon>Pseudomonadota</taxon>
        <taxon>Gammaproteobacteria</taxon>
        <taxon>Oceanospirillales</taxon>
        <taxon>Oceanospirillaceae</taxon>
        <taxon>Marinomonas</taxon>
    </lineage>
</organism>
<dbReference type="GO" id="GO:0005829">
    <property type="term" value="C:cytosol"/>
    <property type="evidence" value="ECO:0007669"/>
    <property type="project" value="TreeGrafter"/>
</dbReference>
<keyword evidence="3 5" id="KW-0694">RNA-binding</keyword>
<dbReference type="SUPFAM" id="SSF117130">
    <property type="entry name" value="CsrA-like"/>
    <property type="match status" value="2"/>
</dbReference>
<keyword evidence="1 5" id="KW-0963">Cytoplasm</keyword>
<dbReference type="AlphaFoldDB" id="A0A366CXN2"/>
<dbReference type="PANTHER" id="PTHR34984:SF1">
    <property type="entry name" value="CARBON STORAGE REGULATOR"/>
    <property type="match status" value="1"/>
</dbReference>
<comment type="subunit">
    <text evidence="5">Homodimer; the beta-strands of each monomer intercalate to form a hydrophobic core, while the alpha-helices form wings that extend away from the core.</text>
</comment>
<comment type="subcellular location">
    <subcellularLocation>
        <location evidence="5">Cytoplasm</location>
    </subcellularLocation>
</comment>
<evidence type="ECO:0000313" key="6">
    <source>
        <dbReference type="EMBL" id="RBO82592.1"/>
    </source>
</evidence>
<dbReference type="Proteomes" id="UP000252086">
    <property type="component" value="Unassembled WGS sequence"/>
</dbReference>
<comment type="similarity">
    <text evidence="5">Belongs to the CsrA/RsmA family.</text>
</comment>
<dbReference type="NCBIfam" id="NF002469">
    <property type="entry name" value="PRK01712.1"/>
    <property type="match status" value="1"/>
</dbReference>
<gene>
    <name evidence="5" type="primary">csrA</name>
    <name evidence="6" type="ORF">DFP76_10556</name>
</gene>
<evidence type="ECO:0000256" key="3">
    <source>
        <dbReference type="ARBA" id="ARBA00022884"/>
    </source>
</evidence>
<keyword evidence="4 5" id="KW-0010">Activator</keyword>
<dbReference type="PANTHER" id="PTHR34984">
    <property type="entry name" value="CARBON STORAGE REGULATOR"/>
    <property type="match status" value="1"/>
</dbReference>
<proteinExistence type="inferred from homology"/>
<comment type="caution">
    <text evidence="6">The sequence shown here is derived from an EMBL/GenBank/DDBJ whole genome shotgun (WGS) entry which is preliminary data.</text>
</comment>
<comment type="function">
    <text evidence="5">A key translational regulator that binds mRNA to regulate translation initiation and/or mRNA stability. Mediates global changes in gene expression, shifting from rapid growth to stress survival by linking envelope stress, the stringent response and the catabolite repression systems. Usually binds in the 5'-UTR; binding at or near the Shine-Dalgarno sequence prevents ribosome-binding, repressing translation, binding elsewhere in the 5'-UTR can activate translation and/or stabilize the mRNA. Its function is antagonized by small RNA(s).</text>
</comment>
<keyword evidence="7" id="KW-1185">Reference proteome</keyword>
<dbReference type="Gene3D" id="2.60.40.4380">
    <property type="entry name" value="Translational regulator CsrA"/>
    <property type="match status" value="2"/>
</dbReference>
<evidence type="ECO:0000256" key="4">
    <source>
        <dbReference type="ARBA" id="ARBA00023159"/>
    </source>
</evidence>
<keyword evidence="5" id="KW-0678">Repressor</keyword>
<reference evidence="6 7" key="1">
    <citation type="submission" date="2018-06" db="EMBL/GenBank/DDBJ databases">
        <title>Genomic Encyclopedia of Type Strains, Phase III (KMG-III): the genomes of soil and plant-associated and newly described type strains.</title>
        <authorList>
            <person name="Whitman W."/>
        </authorList>
    </citation>
    <scope>NUCLEOTIDE SEQUENCE [LARGE SCALE GENOMIC DNA]</scope>
    <source>
        <strain evidence="6 7">CECT 7732</strain>
    </source>
</reference>
<protein>
    <recommendedName>
        <fullName evidence="5">Translational regulator CsrA</fullName>
    </recommendedName>
    <alternativeName>
        <fullName evidence="5">Carbon storage regulator</fullName>
    </alternativeName>
</protein>